<gene>
    <name evidence="2" type="ORF">BXY58_1772</name>
    <name evidence="1" type="ORF">GCM10007332_18130</name>
</gene>
<evidence type="ECO:0000313" key="4">
    <source>
        <dbReference type="Proteomes" id="UP000658202"/>
    </source>
</evidence>
<reference evidence="2 3" key="2">
    <citation type="submission" date="2018-09" db="EMBL/GenBank/DDBJ databases">
        <title>Genomic Encyclopedia of Archaeal and Bacterial Type Strains, Phase II (KMG-II): from individual species to whole genera.</title>
        <authorList>
            <person name="Goeker M."/>
        </authorList>
    </citation>
    <scope>NUCLEOTIDE SEQUENCE [LARGE SCALE GENOMIC DNA]</scope>
    <source>
        <strain evidence="2 3">DSM 27620</strain>
    </source>
</reference>
<dbReference type="GO" id="GO:0005509">
    <property type="term" value="F:calcium ion binding"/>
    <property type="evidence" value="ECO:0007669"/>
    <property type="project" value="InterPro"/>
</dbReference>
<dbReference type="Proteomes" id="UP000658202">
    <property type="component" value="Unassembled WGS sequence"/>
</dbReference>
<dbReference type="Gene3D" id="4.10.1080.10">
    <property type="entry name" value="TSP type-3 repeat"/>
    <property type="match status" value="1"/>
</dbReference>
<dbReference type="InterPro" id="IPR028974">
    <property type="entry name" value="TSP_type-3_rpt"/>
</dbReference>
<organism evidence="2 3">
    <name type="scientific">Epilithonimonas arachidiradicis</name>
    <dbReference type="NCBI Taxonomy" id="1617282"/>
    <lineage>
        <taxon>Bacteria</taxon>
        <taxon>Pseudomonadati</taxon>
        <taxon>Bacteroidota</taxon>
        <taxon>Flavobacteriia</taxon>
        <taxon>Flavobacteriales</taxon>
        <taxon>Weeksellaceae</taxon>
        <taxon>Chryseobacterium group</taxon>
        <taxon>Epilithonimonas</taxon>
    </lineage>
</organism>
<name>A0A420D9E4_9FLAO</name>
<sequence>MKKLNLLFTVVILLAANQLLFSQAVDRLYLSMSATGRVYDITGVPATLPTPLTAPNYSAANQNFISNLAVGYDTPAGSPTSVAFIHSNTAAGSTIYKYLPATGSQSTGQTTPAGNLIGGIGTNNVPKANGEPSGLVYGFSTTSKNLYQVYPTSADLGVVTAPASDAIWNNTGGNTSAIWATDTFFDYQNFIYVIVQNTNGTTVTRHLYKIDPTTRVATRVTQLTGPVGTSSGDNTVSTNTTVGNVRGIAYLNGLVYAISVNGNPGTELAVYSINISTGVSTYIRTYTGITGGLWATNQDLASVPYYIPFIFNCGGAAIQETTPFVAGVSSAKTLRVPISTVYGPGTYRINISGTDFASTFTDVTITSTTTYIDIPVTYNGTGANGGTRTLTYNINGSTTSCTFNAIIQTDTDGDGIPDITDLDDDNDGILDTVECGFICGNPFENGGFETPIVDTYSQLSQTTPGIGWQTTASDGLIEIWRSGFNGVPAAEGSQFAEINATQTATLYQTFCLNGMGGTINWSVKHRGREGVDVAAVKFGTTIAAAQASTAVQTMSDGTAAWGSYSGTFTIPPGNSSYVIAFQAISTSTGNTSVGNFIDDIQITITQPCLDSDGDGIINSLDVDSDNDGCPDAIEGSEAVRYDQVHRLNLPTTDANYAYRGQIKTIYNGVTTGTPAGVVSNSAAAYGVPQLVNNAGNNLNTTTNPSNLAGLVDNTDGTSDIGQGIGTSQNATTTDVECGRCFRPATTTGTALPTNHGITALARAGGSSGDWPTRVNGAYTALDAKTKGFVINRVTTAGLSSITPVVGMLVYDTTANCLKMYDGTGWFCYTKQTCNDFNQ</sequence>
<protein>
    <submittedName>
        <fullName evidence="2">Uncharacterized protein</fullName>
    </submittedName>
</protein>
<dbReference type="Proteomes" id="UP000285906">
    <property type="component" value="Unassembled WGS sequence"/>
</dbReference>
<reference evidence="1" key="1">
    <citation type="journal article" date="2014" name="Int. J. Syst. Evol. Microbiol.">
        <title>Complete genome of a new Firmicutes species belonging to the dominant human colonic microbiota ('Ruminococcus bicirculans') reveals two chromosomes and a selective capacity to utilize plant glucans.</title>
        <authorList>
            <consortium name="NISC Comparative Sequencing Program"/>
            <person name="Wegmann U."/>
            <person name="Louis P."/>
            <person name="Goesmann A."/>
            <person name="Henrissat B."/>
            <person name="Duncan S.H."/>
            <person name="Flint H.J."/>
        </authorList>
    </citation>
    <scope>NUCLEOTIDE SEQUENCE</scope>
    <source>
        <strain evidence="1">CCM 8490</strain>
    </source>
</reference>
<proteinExistence type="predicted"/>
<evidence type="ECO:0000313" key="2">
    <source>
        <dbReference type="EMBL" id="RKE87645.1"/>
    </source>
</evidence>
<dbReference type="SUPFAM" id="SSF103647">
    <property type="entry name" value="TSP type-3 repeat"/>
    <property type="match status" value="2"/>
</dbReference>
<evidence type="ECO:0000313" key="1">
    <source>
        <dbReference type="EMBL" id="GGG56819.1"/>
    </source>
</evidence>
<dbReference type="EMBL" id="RAQH01000004">
    <property type="protein sequence ID" value="RKE87645.1"/>
    <property type="molecule type" value="Genomic_DNA"/>
</dbReference>
<dbReference type="EMBL" id="BMCW01000003">
    <property type="protein sequence ID" value="GGG56819.1"/>
    <property type="molecule type" value="Genomic_DNA"/>
</dbReference>
<evidence type="ECO:0000313" key="3">
    <source>
        <dbReference type="Proteomes" id="UP000285906"/>
    </source>
</evidence>
<comment type="caution">
    <text evidence="2">The sequence shown here is derived from an EMBL/GenBank/DDBJ whole genome shotgun (WGS) entry which is preliminary data.</text>
</comment>
<reference evidence="1" key="4">
    <citation type="submission" date="2024-05" db="EMBL/GenBank/DDBJ databases">
        <authorList>
            <person name="Sun Q."/>
            <person name="Sedlacek I."/>
        </authorList>
    </citation>
    <scope>NUCLEOTIDE SEQUENCE</scope>
    <source>
        <strain evidence="1">CCM 8490</strain>
    </source>
</reference>
<dbReference type="AlphaFoldDB" id="A0A420D9E4"/>
<accession>A0A420D9E4</accession>
<keyword evidence="4" id="KW-1185">Reference proteome</keyword>
<reference evidence="4" key="3">
    <citation type="journal article" date="2019" name="Int. J. Syst. Evol. Microbiol.">
        <title>The Global Catalogue of Microorganisms (GCM) 10K type strain sequencing project: providing services to taxonomists for standard genome sequencing and annotation.</title>
        <authorList>
            <consortium name="The Broad Institute Genomics Platform"/>
            <consortium name="The Broad Institute Genome Sequencing Center for Infectious Disease"/>
            <person name="Wu L."/>
            <person name="Ma J."/>
        </authorList>
    </citation>
    <scope>NUCLEOTIDE SEQUENCE [LARGE SCALE GENOMIC DNA]</scope>
    <source>
        <strain evidence="4">CCM 8490</strain>
    </source>
</reference>